<dbReference type="PIRSF" id="PIRSF011443">
    <property type="entry name" value="YgjV"/>
    <property type="match status" value="1"/>
</dbReference>
<accession>A0A1E3WHL5</accession>
<dbReference type="EMBL" id="MDCJ01000007">
    <property type="protein sequence ID" value="ODS04527.1"/>
    <property type="molecule type" value="Genomic_DNA"/>
</dbReference>
<feature type="transmembrane region" description="Helical" evidence="1">
    <location>
        <begin position="145"/>
        <end position="165"/>
    </location>
</feature>
<evidence type="ECO:0000256" key="1">
    <source>
        <dbReference type="SAM" id="Phobius"/>
    </source>
</evidence>
<dbReference type="Proteomes" id="UP000095131">
    <property type="component" value="Unassembled WGS sequence"/>
</dbReference>
<dbReference type="InterPro" id="IPR019629">
    <property type="entry name" value="Uncharacterised_HI1736/YgjV"/>
</dbReference>
<evidence type="ECO:0000313" key="3">
    <source>
        <dbReference type="Proteomes" id="UP000095131"/>
    </source>
</evidence>
<feature type="transmembrane region" description="Helical" evidence="1">
    <location>
        <begin position="78"/>
        <end position="99"/>
    </location>
</feature>
<evidence type="ECO:0000313" key="2">
    <source>
        <dbReference type="EMBL" id="ODS04527.1"/>
    </source>
</evidence>
<dbReference type="AlphaFoldDB" id="A0A1E3WHL5"/>
<keyword evidence="1" id="KW-0472">Membrane</keyword>
<dbReference type="InterPro" id="IPR026267">
    <property type="entry name" value="YgjV"/>
</dbReference>
<protein>
    <submittedName>
        <fullName evidence="2">Inner membrane protein YgjV</fullName>
    </submittedName>
</protein>
<dbReference type="RefSeq" id="WP_069447719.1">
    <property type="nucleotide sequence ID" value="NZ_CP134278.1"/>
</dbReference>
<keyword evidence="1" id="KW-0812">Transmembrane</keyword>
<organism evidence="2 3">
    <name type="scientific">Vibrio scophthalmi</name>
    <dbReference type="NCBI Taxonomy" id="45658"/>
    <lineage>
        <taxon>Bacteria</taxon>
        <taxon>Pseudomonadati</taxon>
        <taxon>Pseudomonadota</taxon>
        <taxon>Gammaproteobacteria</taxon>
        <taxon>Vibrionales</taxon>
        <taxon>Vibrionaceae</taxon>
        <taxon>Vibrio</taxon>
    </lineage>
</organism>
<dbReference type="OrthoDB" id="7858522at2"/>
<keyword evidence="1" id="KW-1133">Transmembrane helix</keyword>
<dbReference type="Pfam" id="PF10688">
    <property type="entry name" value="Imp-YgjV"/>
    <property type="match status" value="1"/>
</dbReference>
<sequence length="172" mass="19133">MNGILPEWDLAQAIGMFGFVIGASAFLHRDGQRFRLHLMVFQFIMCGHFVMMDAMVAAFGSGISAIRSYSSTKTQSTAVMVFFIIMIWGMGLPQLNYYYELLPIVGSTVATFALFKFQGLTMRLLMLASSCCWVVNNLLMGSIGATLMEIIFIGVNCTTILRLHFSEKIARA</sequence>
<proteinExistence type="predicted"/>
<gene>
    <name evidence="2" type="ORF">VSF3289_03666</name>
</gene>
<feature type="transmembrane region" description="Helical" evidence="1">
    <location>
        <begin position="40"/>
        <end position="66"/>
    </location>
</feature>
<reference evidence="2 3" key="1">
    <citation type="submission" date="2016-08" db="EMBL/GenBank/DDBJ databases">
        <title>Genome sequencing of Vibrio scophthalmi strain FP3289, an isolated from Paralichthys olivaceus.</title>
        <authorList>
            <person name="Han H.-J."/>
        </authorList>
    </citation>
    <scope>NUCLEOTIDE SEQUENCE [LARGE SCALE GENOMIC DNA]</scope>
    <source>
        <strain evidence="2 3">FP3289</strain>
    </source>
</reference>
<dbReference type="PATRIC" id="fig|45658.8.peg.3625"/>
<name>A0A1E3WHL5_9VIBR</name>
<comment type="caution">
    <text evidence="2">The sequence shown here is derived from an EMBL/GenBank/DDBJ whole genome shotgun (WGS) entry which is preliminary data.</text>
</comment>
<feature type="transmembrane region" description="Helical" evidence="1">
    <location>
        <begin position="12"/>
        <end position="28"/>
    </location>
</feature>